<proteinExistence type="predicted"/>
<protein>
    <submittedName>
        <fullName evidence="3">4,5-9,10-diseco-3-hydroxy-5,9, 17-trioxoandrosta-1(10),2-diene-4-oate hydrolase</fullName>
    </submittedName>
</protein>
<sequence>MTTEPMDRVGRGTSPYRDPSTSPAPGPAPESHFVDADGVTVHYHDVGQGQDTIFLHGGGPGCTAWSDFGAVTPLFAADRRCVLQDLLQYGKSDKCRITGPMWDFHAAKTVAFMDALGIERADLICNSWGGTIALATAAYYPDRVRSLVITGSMPVFYGPLAPLPEQGHRGRSARDVYYGGEGPTRDKMRELITRLEWYAAQRLPEETLDLRYRQSLDPEERALAAMSDSPRGDWQDLTEQLGKVLAPTLFIWGREDAFLTPDYPLMLSRMLPRGNLHVMDHVSHHLQEERPGAYHAIVDGFLRSVDHP</sequence>
<dbReference type="Proteomes" id="UP000636793">
    <property type="component" value="Unassembled WGS sequence"/>
</dbReference>
<dbReference type="InterPro" id="IPR029058">
    <property type="entry name" value="AB_hydrolase_fold"/>
</dbReference>
<dbReference type="PRINTS" id="PR00412">
    <property type="entry name" value="EPOXHYDRLASE"/>
</dbReference>
<dbReference type="AlphaFoldDB" id="A0A916SXL3"/>
<organism evidence="3 4">
    <name type="scientific">Flexivirga endophytica</name>
    <dbReference type="NCBI Taxonomy" id="1849103"/>
    <lineage>
        <taxon>Bacteria</taxon>
        <taxon>Bacillati</taxon>
        <taxon>Actinomycetota</taxon>
        <taxon>Actinomycetes</taxon>
        <taxon>Micrococcales</taxon>
        <taxon>Dermacoccaceae</taxon>
        <taxon>Flexivirga</taxon>
    </lineage>
</organism>
<dbReference type="InterPro" id="IPR000073">
    <property type="entry name" value="AB_hydrolase_1"/>
</dbReference>
<dbReference type="PANTHER" id="PTHR43689:SF8">
    <property type="entry name" value="ALPHA_BETA-HYDROLASES SUPERFAMILY PROTEIN"/>
    <property type="match status" value="1"/>
</dbReference>
<evidence type="ECO:0000256" key="1">
    <source>
        <dbReference type="SAM" id="MobiDB-lite"/>
    </source>
</evidence>
<evidence type="ECO:0000259" key="2">
    <source>
        <dbReference type="Pfam" id="PF00561"/>
    </source>
</evidence>
<comment type="caution">
    <text evidence="3">The sequence shown here is derived from an EMBL/GenBank/DDBJ whole genome shotgun (WGS) entry which is preliminary data.</text>
</comment>
<evidence type="ECO:0000313" key="3">
    <source>
        <dbReference type="EMBL" id="GGB18558.1"/>
    </source>
</evidence>
<dbReference type="RefSeq" id="WP_229749402.1">
    <property type="nucleotide sequence ID" value="NZ_BMHI01000001.1"/>
</dbReference>
<dbReference type="PRINTS" id="PR00111">
    <property type="entry name" value="ABHYDROLASE"/>
</dbReference>
<accession>A0A916SXL3</accession>
<name>A0A916SXL3_9MICO</name>
<keyword evidence="3" id="KW-0378">Hydrolase</keyword>
<dbReference type="Pfam" id="PF00561">
    <property type="entry name" value="Abhydrolase_1"/>
    <property type="match status" value="1"/>
</dbReference>
<dbReference type="Gene3D" id="3.40.50.1820">
    <property type="entry name" value="alpha/beta hydrolase"/>
    <property type="match status" value="1"/>
</dbReference>
<dbReference type="InterPro" id="IPR000639">
    <property type="entry name" value="Epox_hydrolase-like"/>
</dbReference>
<dbReference type="PANTHER" id="PTHR43689">
    <property type="entry name" value="HYDROLASE"/>
    <property type="match status" value="1"/>
</dbReference>
<evidence type="ECO:0000313" key="4">
    <source>
        <dbReference type="Proteomes" id="UP000636793"/>
    </source>
</evidence>
<dbReference type="SUPFAM" id="SSF53474">
    <property type="entry name" value="alpha/beta-Hydrolases"/>
    <property type="match status" value="1"/>
</dbReference>
<gene>
    <name evidence="3" type="primary">mhpC</name>
    <name evidence="3" type="ORF">GCM10011492_05500</name>
</gene>
<reference evidence="3" key="1">
    <citation type="journal article" date="2014" name="Int. J. Syst. Evol. Microbiol.">
        <title>Complete genome sequence of Corynebacterium casei LMG S-19264T (=DSM 44701T), isolated from a smear-ripened cheese.</title>
        <authorList>
            <consortium name="US DOE Joint Genome Institute (JGI-PGF)"/>
            <person name="Walter F."/>
            <person name="Albersmeier A."/>
            <person name="Kalinowski J."/>
            <person name="Ruckert C."/>
        </authorList>
    </citation>
    <scope>NUCLEOTIDE SEQUENCE</scope>
    <source>
        <strain evidence="3">CGMCC 1.15085</strain>
    </source>
</reference>
<dbReference type="EMBL" id="BMHI01000001">
    <property type="protein sequence ID" value="GGB18558.1"/>
    <property type="molecule type" value="Genomic_DNA"/>
</dbReference>
<feature type="compositionally biased region" description="Basic and acidic residues" evidence="1">
    <location>
        <begin position="1"/>
        <end position="10"/>
    </location>
</feature>
<feature type="domain" description="AB hydrolase-1" evidence="2">
    <location>
        <begin position="53"/>
        <end position="291"/>
    </location>
</feature>
<reference evidence="3" key="2">
    <citation type="submission" date="2020-09" db="EMBL/GenBank/DDBJ databases">
        <authorList>
            <person name="Sun Q."/>
            <person name="Zhou Y."/>
        </authorList>
    </citation>
    <scope>NUCLEOTIDE SEQUENCE</scope>
    <source>
        <strain evidence="3">CGMCC 1.15085</strain>
    </source>
</reference>
<dbReference type="GO" id="GO:0016787">
    <property type="term" value="F:hydrolase activity"/>
    <property type="evidence" value="ECO:0007669"/>
    <property type="project" value="UniProtKB-KW"/>
</dbReference>
<feature type="region of interest" description="Disordered" evidence="1">
    <location>
        <begin position="1"/>
        <end position="32"/>
    </location>
</feature>
<keyword evidence="4" id="KW-1185">Reference proteome</keyword>